<protein>
    <submittedName>
        <fullName evidence="15">Helicase-exonuclease AddAB subunit AddB</fullName>
    </submittedName>
</protein>
<keyword evidence="2" id="KW-0540">Nuclease</keyword>
<keyword evidence="5" id="KW-0227">DNA damage</keyword>
<evidence type="ECO:0000256" key="12">
    <source>
        <dbReference type="ARBA" id="ARBA00023125"/>
    </source>
</evidence>
<evidence type="ECO:0000256" key="13">
    <source>
        <dbReference type="ARBA" id="ARBA00023204"/>
    </source>
</evidence>
<dbReference type="AlphaFoldDB" id="A0A2A6E0E5"/>
<evidence type="ECO:0000259" key="14">
    <source>
        <dbReference type="PROSITE" id="PS51217"/>
    </source>
</evidence>
<evidence type="ECO:0000256" key="1">
    <source>
        <dbReference type="ARBA" id="ARBA00022485"/>
    </source>
</evidence>
<evidence type="ECO:0000256" key="6">
    <source>
        <dbReference type="ARBA" id="ARBA00022801"/>
    </source>
</evidence>
<dbReference type="InterPro" id="IPR027417">
    <property type="entry name" value="P-loop_NTPase"/>
</dbReference>
<dbReference type="Pfam" id="PF21445">
    <property type="entry name" value="ADDB_N"/>
    <property type="match status" value="1"/>
</dbReference>
<dbReference type="InterPro" id="IPR014017">
    <property type="entry name" value="DNA_helicase_UvrD-like_C"/>
</dbReference>
<comment type="caution">
    <text evidence="15">The sequence shown here is derived from an EMBL/GenBank/DDBJ whole genome shotgun (WGS) entry which is preliminary data.</text>
</comment>
<proteinExistence type="predicted"/>
<dbReference type="PANTHER" id="PTHR30591:SF1">
    <property type="entry name" value="RECBCD ENZYME SUBUNIT RECC"/>
    <property type="match status" value="1"/>
</dbReference>
<dbReference type="GO" id="GO:0005524">
    <property type="term" value="F:ATP binding"/>
    <property type="evidence" value="ECO:0007669"/>
    <property type="project" value="UniProtKB-KW"/>
</dbReference>
<organism evidence="15 16">
    <name type="scientific">Candidatus Reconcilbacillus cellulovorans</name>
    <dbReference type="NCBI Taxonomy" id="1906605"/>
    <lineage>
        <taxon>Bacteria</taxon>
        <taxon>Bacillati</taxon>
        <taxon>Bacillota</taxon>
        <taxon>Bacilli</taxon>
        <taxon>Bacillales</taxon>
        <taxon>Paenibacillaceae</taxon>
        <taxon>Candidatus Reconcilbacillus</taxon>
    </lineage>
</organism>
<keyword evidence="9" id="KW-0067">ATP-binding</keyword>
<dbReference type="GO" id="GO:0051539">
    <property type="term" value="F:4 iron, 4 sulfur cluster binding"/>
    <property type="evidence" value="ECO:0007669"/>
    <property type="project" value="UniProtKB-KW"/>
</dbReference>
<dbReference type="EMBL" id="MOXJ01000016">
    <property type="protein sequence ID" value="PDO10289.1"/>
    <property type="molecule type" value="Genomic_DNA"/>
</dbReference>
<dbReference type="NCBIfam" id="TIGR02773">
    <property type="entry name" value="addB_Gpos"/>
    <property type="match status" value="1"/>
</dbReference>
<evidence type="ECO:0000256" key="10">
    <source>
        <dbReference type="ARBA" id="ARBA00023004"/>
    </source>
</evidence>
<evidence type="ECO:0000256" key="4">
    <source>
        <dbReference type="ARBA" id="ARBA00022741"/>
    </source>
</evidence>
<reference evidence="15 16" key="1">
    <citation type="submission" date="2016-12" db="EMBL/GenBank/DDBJ databases">
        <title>Candidatus Reconcilibacillus cellulovorans genome.</title>
        <authorList>
            <person name="Kolinko S."/>
            <person name="Wu Y.-W."/>
            <person name="Tachea F."/>
            <person name="Denzel E."/>
            <person name="Hiras J."/>
            <person name="Baecker N."/>
            <person name="Chan L.J."/>
            <person name="Eichorst S.A."/>
            <person name="Frey D."/>
            <person name="Adams P.D."/>
            <person name="Pray T."/>
            <person name="Tanjore D."/>
            <person name="Petzold C.J."/>
            <person name="Gladden J.M."/>
            <person name="Simmons B.A."/>
            <person name="Singer S.W."/>
        </authorList>
    </citation>
    <scope>NUCLEOTIDE SEQUENCE [LARGE SCALE GENOMIC DNA]</scope>
    <source>
        <strain evidence="15">JTherm</strain>
    </source>
</reference>
<keyword evidence="7 15" id="KW-0347">Helicase</keyword>
<keyword evidence="3" id="KW-0479">Metal-binding</keyword>
<dbReference type="Gene3D" id="6.10.140.1030">
    <property type="match status" value="1"/>
</dbReference>
<evidence type="ECO:0000256" key="9">
    <source>
        <dbReference type="ARBA" id="ARBA00022840"/>
    </source>
</evidence>
<evidence type="ECO:0000256" key="8">
    <source>
        <dbReference type="ARBA" id="ARBA00022839"/>
    </source>
</evidence>
<keyword evidence="1" id="KW-0004">4Fe-4S</keyword>
<name>A0A2A6E0E5_9BACL</name>
<dbReference type="InterPro" id="IPR014140">
    <property type="entry name" value="DNA_helicase_suAddB"/>
</dbReference>
<accession>A0A2A6E0E5</accession>
<dbReference type="Gene3D" id="3.40.50.300">
    <property type="entry name" value="P-loop containing nucleotide triphosphate hydrolases"/>
    <property type="match status" value="4"/>
</dbReference>
<dbReference type="GO" id="GO:0003677">
    <property type="term" value="F:DNA binding"/>
    <property type="evidence" value="ECO:0007669"/>
    <property type="project" value="UniProtKB-KW"/>
</dbReference>
<keyword evidence="12" id="KW-0238">DNA-binding</keyword>
<keyword evidence="11" id="KW-0411">Iron-sulfur</keyword>
<keyword evidence="10" id="KW-0408">Iron</keyword>
<gene>
    <name evidence="15" type="ORF">BLM47_08010</name>
</gene>
<dbReference type="Pfam" id="PF12705">
    <property type="entry name" value="PDDEXK_1"/>
    <property type="match status" value="1"/>
</dbReference>
<evidence type="ECO:0000256" key="11">
    <source>
        <dbReference type="ARBA" id="ARBA00023014"/>
    </source>
</evidence>
<dbReference type="SUPFAM" id="SSF52540">
    <property type="entry name" value="P-loop containing nucleoside triphosphate hydrolases"/>
    <property type="match status" value="2"/>
</dbReference>
<dbReference type="GO" id="GO:0004386">
    <property type="term" value="F:helicase activity"/>
    <property type="evidence" value="ECO:0007669"/>
    <property type="project" value="UniProtKB-KW"/>
</dbReference>
<evidence type="ECO:0000256" key="5">
    <source>
        <dbReference type="ARBA" id="ARBA00022763"/>
    </source>
</evidence>
<dbReference type="GO" id="GO:0000724">
    <property type="term" value="P:double-strand break repair via homologous recombination"/>
    <property type="evidence" value="ECO:0007669"/>
    <property type="project" value="InterPro"/>
</dbReference>
<dbReference type="GO" id="GO:0046872">
    <property type="term" value="F:metal ion binding"/>
    <property type="evidence" value="ECO:0007669"/>
    <property type="project" value="UniProtKB-KW"/>
</dbReference>
<dbReference type="GO" id="GO:0004527">
    <property type="term" value="F:exonuclease activity"/>
    <property type="evidence" value="ECO:0007669"/>
    <property type="project" value="UniProtKB-KW"/>
</dbReference>
<keyword evidence="8 15" id="KW-0269">Exonuclease</keyword>
<feature type="domain" description="UvrD-like helicase C-terminal" evidence="14">
    <location>
        <begin position="296"/>
        <end position="553"/>
    </location>
</feature>
<evidence type="ECO:0000313" key="15">
    <source>
        <dbReference type="EMBL" id="PDO10289.1"/>
    </source>
</evidence>
<evidence type="ECO:0000256" key="7">
    <source>
        <dbReference type="ARBA" id="ARBA00022806"/>
    </source>
</evidence>
<dbReference type="Proteomes" id="UP000243688">
    <property type="component" value="Unassembled WGS sequence"/>
</dbReference>
<dbReference type="InterPro" id="IPR049035">
    <property type="entry name" value="ADDB_N"/>
</dbReference>
<dbReference type="InterPro" id="IPR038726">
    <property type="entry name" value="PDDEXK_AddAB-type"/>
</dbReference>
<keyword evidence="6" id="KW-0378">Hydrolase</keyword>
<dbReference type="PROSITE" id="PS51217">
    <property type="entry name" value="UVRD_HELICASE_CTER"/>
    <property type="match status" value="1"/>
</dbReference>
<dbReference type="PANTHER" id="PTHR30591">
    <property type="entry name" value="RECBCD ENZYME SUBUNIT RECC"/>
    <property type="match status" value="1"/>
</dbReference>
<sequence length="1203" mass="135267">MGVRFVLGRAGSGKTAFCLDEIRGRLLKQPDGPPLFLVVPEQASFEAERAIVSTPGLGGSIRAQVLGFRRLAWRILQETGGVARVRIDETGKVMLIDHFIQEMGDTLYALRACAEQPGYLAELAELFSEFRRYGATADRLAFHLERCGLADGRLLETLRVYEAYERHLAEGGYADVEDDLRLAAAGLQETAWAREAEVWVDGFTRFTPPETALLVELMRRCRRVTVTLCAPEDRPADAEPDALELFAPPLRTLVRLKRLIAEAGVALEPPVVLGDPAERRFRNSPMLAELERLFEYRHTAARRASSRDGHGSAVQAGGNGRPAGDGVLLIEASDPREEAEAVAREIVRLARDEGYRYRDMAVLVRRIDDYADWLRRQFEAWDIPFFLDDKPSVASHPLAEFVRSALDVVLRNWPYEAVFRCVKTGFLTPPDAEAADEAGVAASDTEAGADRRWRVQNAFDRLENYVLESGMRGSRWTDGEPWRLDLADGADDERRREEEAVLNECRQWVATPLATFANRLRRGSTARQMAEALFSLLEDVRAVDRLERWAARDIRDGRPEAARRHEQVWDRLIGLLDQLVEIFGDRPMSAERFTRLVEAGLAQQKFALVPPSVDQVLVVDPDRGRPEGVRVCFIVGAVDGVWPGKRRGGPGLLSEGERNRLAASGLELADDDRQWLLDEPFRLYAALALPSERLVVSWPRADAEGRATAPADFVRHLRNLFPGLREMKAAGTDADGGGADAGIPEDDWVRRIAHPSQALAMTVAALRRWTEGADVAAVCWNAYNWFCAHPAWRLPLERLVRALTYDNREEPLDGELCRELFGNRLTLGVSRLERYAACPFAYFAEYVLRLRPRRLFRLEAPDVGKIFHAALQEAIGRVGRDGGDWAAVAGEEMALAADEAIRRRMPGIRYDLVARSPRYRYLAERLRRTIRRVAGILAEHGKRGAFVPLAAEFVFGRDGPVPPLVVPIGDGRVLELTGRIDRVDVAWGDGFCWLRVMDYKSGLIDWNWSEVYYGTAMQLAAYLDVLVAYADRWLGMPARPAGAFYFRVYDPLVRVKNEMTAEQLERERLKRFRMKGLVLADPDVVRMMDAALSVRPGRSDIVPVGLKADGRWYAGSSVADEDGWNRLFRHVRGLLAELGSRLARGRFDVAPYRFGRETACDVCPYRAVCQFDPEIPGNRYRDWQGLKAHELWAKLAEDGEDKT</sequence>
<evidence type="ECO:0000313" key="16">
    <source>
        <dbReference type="Proteomes" id="UP000243688"/>
    </source>
</evidence>
<evidence type="ECO:0000256" key="2">
    <source>
        <dbReference type="ARBA" id="ARBA00022722"/>
    </source>
</evidence>
<keyword evidence="13" id="KW-0234">DNA repair</keyword>
<evidence type="ECO:0000256" key="3">
    <source>
        <dbReference type="ARBA" id="ARBA00022723"/>
    </source>
</evidence>
<keyword evidence="4" id="KW-0547">Nucleotide-binding</keyword>